<feature type="transmembrane region" description="Helical" evidence="1">
    <location>
        <begin position="413"/>
        <end position="442"/>
    </location>
</feature>
<evidence type="ECO:0000313" key="2">
    <source>
        <dbReference type="EMBL" id="KAK4206322.1"/>
    </source>
</evidence>
<protein>
    <submittedName>
        <fullName evidence="2">Uncharacterized protein</fullName>
    </submittedName>
</protein>
<evidence type="ECO:0000256" key="1">
    <source>
        <dbReference type="SAM" id="Phobius"/>
    </source>
</evidence>
<reference evidence="2" key="1">
    <citation type="journal article" date="2023" name="Mol. Phylogenet. Evol.">
        <title>Genome-scale phylogeny and comparative genomics of the fungal order Sordariales.</title>
        <authorList>
            <person name="Hensen N."/>
            <person name="Bonometti L."/>
            <person name="Westerberg I."/>
            <person name="Brannstrom I.O."/>
            <person name="Guillou S."/>
            <person name="Cros-Aarteil S."/>
            <person name="Calhoun S."/>
            <person name="Haridas S."/>
            <person name="Kuo A."/>
            <person name="Mondo S."/>
            <person name="Pangilinan J."/>
            <person name="Riley R."/>
            <person name="LaButti K."/>
            <person name="Andreopoulos B."/>
            <person name="Lipzen A."/>
            <person name="Chen C."/>
            <person name="Yan M."/>
            <person name="Daum C."/>
            <person name="Ng V."/>
            <person name="Clum A."/>
            <person name="Steindorff A."/>
            <person name="Ohm R.A."/>
            <person name="Martin F."/>
            <person name="Silar P."/>
            <person name="Natvig D.O."/>
            <person name="Lalanne C."/>
            <person name="Gautier V."/>
            <person name="Ament-Velasquez S.L."/>
            <person name="Kruys A."/>
            <person name="Hutchinson M.I."/>
            <person name="Powell A.J."/>
            <person name="Barry K."/>
            <person name="Miller A.N."/>
            <person name="Grigoriev I.V."/>
            <person name="Debuchy R."/>
            <person name="Gladieux P."/>
            <person name="Hiltunen Thoren M."/>
            <person name="Johannesson H."/>
        </authorList>
    </citation>
    <scope>NUCLEOTIDE SEQUENCE</scope>
    <source>
        <strain evidence="2">PSN293</strain>
    </source>
</reference>
<evidence type="ECO:0000313" key="3">
    <source>
        <dbReference type="Proteomes" id="UP001301769"/>
    </source>
</evidence>
<comment type="caution">
    <text evidence="2">The sequence shown here is derived from an EMBL/GenBank/DDBJ whole genome shotgun (WGS) entry which is preliminary data.</text>
</comment>
<dbReference type="AlphaFoldDB" id="A0AAN6XZ48"/>
<accession>A0AAN6XZ48</accession>
<organism evidence="2 3">
    <name type="scientific">Rhypophila decipiens</name>
    <dbReference type="NCBI Taxonomy" id="261697"/>
    <lineage>
        <taxon>Eukaryota</taxon>
        <taxon>Fungi</taxon>
        <taxon>Dikarya</taxon>
        <taxon>Ascomycota</taxon>
        <taxon>Pezizomycotina</taxon>
        <taxon>Sordariomycetes</taxon>
        <taxon>Sordariomycetidae</taxon>
        <taxon>Sordariales</taxon>
        <taxon>Naviculisporaceae</taxon>
        <taxon>Rhypophila</taxon>
    </lineage>
</organism>
<sequence length="443" mass="50015">MSAFGCPTGQRHVGSLPTTSLARNQADLPLDDIVDPAVLSTFESAFKPGSLPATLSGLSLKSYTRHMLSSFGRLGEIFTKVCPENYKTRRPSWYLASAAALQSHISAQPHFSLQTTAAHLREQELLEPSQVADDDATTNHLHHFYVFCLVGISAHLFQPSAKGQHVHDIFIIEDCVPGSIHRCWSILSNKIMMRDPETPVSMLIRGFGELSPVMDRDQRTYQTKTPTLRADRFDARLFCSVLKMKIAWTDILNTHLDYDADNNTLFLFRHATFCAMNATFSKTDRGNTSIWQSCIDLDGPDDGESDYPKDLMCEIMLSLYMIFGQEAHSRKYFSAHKAFEGWPQADLDPLLAIICRGQWPFPNSTSEPKPVYYLGRDFPLMQAKIDFLNDVIAHKEPKSLAQLWRDKRNTAQWYTFWAVIFYGTLGLLLAVAQLTTSIVALYK</sequence>
<dbReference type="Proteomes" id="UP001301769">
    <property type="component" value="Unassembled WGS sequence"/>
</dbReference>
<proteinExistence type="predicted"/>
<gene>
    <name evidence="2" type="ORF">QBC37DRAFT_488184</name>
</gene>
<keyword evidence="1" id="KW-1133">Transmembrane helix</keyword>
<keyword evidence="3" id="KW-1185">Reference proteome</keyword>
<keyword evidence="1" id="KW-0472">Membrane</keyword>
<name>A0AAN6XZ48_9PEZI</name>
<dbReference type="EMBL" id="MU858440">
    <property type="protein sequence ID" value="KAK4206322.1"/>
    <property type="molecule type" value="Genomic_DNA"/>
</dbReference>
<reference evidence="2" key="2">
    <citation type="submission" date="2023-05" db="EMBL/GenBank/DDBJ databases">
        <authorList>
            <consortium name="Lawrence Berkeley National Laboratory"/>
            <person name="Steindorff A."/>
            <person name="Hensen N."/>
            <person name="Bonometti L."/>
            <person name="Westerberg I."/>
            <person name="Brannstrom I.O."/>
            <person name="Guillou S."/>
            <person name="Cros-Aarteil S."/>
            <person name="Calhoun S."/>
            <person name="Haridas S."/>
            <person name="Kuo A."/>
            <person name="Mondo S."/>
            <person name="Pangilinan J."/>
            <person name="Riley R."/>
            <person name="Labutti K."/>
            <person name="Andreopoulos B."/>
            <person name="Lipzen A."/>
            <person name="Chen C."/>
            <person name="Yanf M."/>
            <person name="Daum C."/>
            <person name="Ng V."/>
            <person name="Clum A."/>
            <person name="Ohm R."/>
            <person name="Martin F."/>
            <person name="Silar P."/>
            <person name="Natvig D."/>
            <person name="Lalanne C."/>
            <person name="Gautier V."/>
            <person name="Ament-Velasquez S.L."/>
            <person name="Kruys A."/>
            <person name="Hutchinson M.I."/>
            <person name="Powell A.J."/>
            <person name="Barry K."/>
            <person name="Miller A.N."/>
            <person name="Grigoriev I.V."/>
            <person name="Debuchy R."/>
            <person name="Gladieux P."/>
            <person name="Thoren M.H."/>
            <person name="Johannesson H."/>
        </authorList>
    </citation>
    <scope>NUCLEOTIDE SEQUENCE</scope>
    <source>
        <strain evidence="2">PSN293</strain>
    </source>
</reference>
<keyword evidence="1" id="KW-0812">Transmembrane</keyword>